<dbReference type="InterPro" id="IPR025272">
    <property type="entry name" value="SocA_Panacea"/>
</dbReference>
<dbReference type="EMBL" id="CP063212">
    <property type="protein sequence ID" value="QOR47416.1"/>
    <property type="molecule type" value="Genomic_DNA"/>
</dbReference>
<evidence type="ECO:0000259" key="1">
    <source>
        <dbReference type="Pfam" id="PF13274"/>
    </source>
</evidence>
<organism evidence="2 3">
    <name type="scientific">Trueperella pecoris</name>
    <dbReference type="NCBI Taxonomy" id="2733571"/>
    <lineage>
        <taxon>Bacteria</taxon>
        <taxon>Bacillati</taxon>
        <taxon>Actinomycetota</taxon>
        <taxon>Actinomycetes</taxon>
        <taxon>Actinomycetales</taxon>
        <taxon>Actinomycetaceae</taxon>
        <taxon>Trueperella</taxon>
    </lineage>
</organism>
<name>A0A7M1QZV7_9ACTO</name>
<sequence length="118" mass="12993">MIFSDSISPPTSVGRADFYACAGPVAPDSFRYHRGQYFVASEAIPSSGEVPNARELSVIDEVCEALGKLSGKELSDRTHVEDPWLHARRDLSPTDRGSQIITKSAIMNYYRNHPVIAP</sequence>
<reference evidence="2 3" key="1">
    <citation type="submission" date="2020-10" db="EMBL/GenBank/DDBJ databases">
        <title>Trueperella pecoris sp. nov. isolated from bovine and porcine specimens.</title>
        <authorList>
            <person name="Schoenecker L."/>
            <person name="Schnydrig P."/>
            <person name="Brodard I."/>
            <person name="Thomann A."/>
            <person name="Hemphill A."/>
            <person name="Rodriguez-Campos S."/>
            <person name="Perreten V."/>
            <person name="Jores J."/>
            <person name="Kittl S."/>
        </authorList>
    </citation>
    <scope>NUCLEOTIDE SEQUENCE [LARGE SCALE GENOMIC DNA]</scope>
    <source>
        <strain evidence="2 3">19OD0592</strain>
    </source>
</reference>
<gene>
    <name evidence="2" type="ORF">INS90_09205</name>
</gene>
<proteinExistence type="predicted"/>
<feature type="domain" description="Antitoxin SocA-like Panacea" evidence="1">
    <location>
        <begin position="51"/>
        <end position="84"/>
    </location>
</feature>
<accession>A0A7M1QZV7</accession>
<evidence type="ECO:0000313" key="3">
    <source>
        <dbReference type="Proteomes" id="UP000594961"/>
    </source>
</evidence>
<dbReference type="AlphaFoldDB" id="A0A7M1QZV7"/>
<dbReference type="Proteomes" id="UP000594961">
    <property type="component" value="Chromosome"/>
</dbReference>
<protein>
    <submittedName>
        <fullName evidence="2">DUF4065 domain-containing protein</fullName>
    </submittedName>
</protein>
<dbReference type="Pfam" id="PF13274">
    <property type="entry name" value="SocA_Panacea"/>
    <property type="match status" value="1"/>
</dbReference>
<evidence type="ECO:0000313" key="2">
    <source>
        <dbReference type="EMBL" id="QOR47416.1"/>
    </source>
</evidence>